<protein>
    <recommendedName>
        <fullName evidence="4">DUF3307 domain-containing protein</fullName>
    </recommendedName>
</protein>
<dbReference type="RefSeq" id="WP_055189148.1">
    <property type="nucleotide sequence ID" value="NZ_FPBS01000007.1"/>
</dbReference>
<feature type="transmembrane region" description="Helical" evidence="1">
    <location>
        <begin position="33"/>
        <end position="50"/>
    </location>
</feature>
<keyword evidence="1" id="KW-0812">Transmembrane</keyword>
<reference evidence="2 3" key="1">
    <citation type="submission" date="2015-09" db="EMBL/GenBank/DDBJ databases">
        <title>Draft genome sequence of Aliiroseovarius crassostreae CV919-312TSm, the causative agent of Roseovarius Oyster Disease (formerly Juvenile Oyster Disease).</title>
        <authorList>
            <person name="Kessner L."/>
            <person name="Spinard E."/>
            <person name="Nelson D."/>
        </authorList>
    </citation>
    <scope>NUCLEOTIDE SEQUENCE [LARGE SCALE GENOMIC DNA]</scope>
    <source>
        <strain evidence="2 3">CV919-312</strain>
    </source>
</reference>
<feature type="transmembrane region" description="Helical" evidence="1">
    <location>
        <begin position="90"/>
        <end position="112"/>
    </location>
</feature>
<evidence type="ECO:0000256" key="1">
    <source>
        <dbReference type="SAM" id="Phobius"/>
    </source>
</evidence>
<dbReference type="InterPro" id="IPR021737">
    <property type="entry name" value="Phage_phiKZ_Orf197"/>
</dbReference>
<dbReference type="STRING" id="154981.AKJ29_10430"/>
<evidence type="ECO:0008006" key="4">
    <source>
        <dbReference type="Google" id="ProtNLM"/>
    </source>
</evidence>
<feature type="transmembrane region" description="Helical" evidence="1">
    <location>
        <begin position="165"/>
        <end position="187"/>
    </location>
</feature>
<dbReference type="OrthoDB" id="8536716at2"/>
<proteinExistence type="predicted"/>
<comment type="caution">
    <text evidence="2">The sequence shown here is derived from an EMBL/GenBank/DDBJ whole genome shotgun (WGS) entry which is preliminary data.</text>
</comment>
<organism evidence="2 3">
    <name type="scientific">Aliiroseovarius crassostreae</name>
    <dbReference type="NCBI Taxonomy" id="154981"/>
    <lineage>
        <taxon>Bacteria</taxon>
        <taxon>Pseudomonadati</taxon>
        <taxon>Pseudomonadota</taxon>
        <taxon>Alphaproteobacteria</taxon>
        <taxon>Rhodobacterales</taxon>
        <taxon>Paracoccaceae</taxon>
        <taxon>Aliiroseovarius</taxon>
    </lineage>
</organism>
<feature type="transmembrane region" description="Helical" evidence="1">
    <location>
        <begin position="207"/>
        <end position="226"/>
    </location>
</feature>
<keyword evidence="3" id="KW-1185">Reference proteome</keyword>
<name>A0A0P7IWS6_9RHOB</name>
<keyword evidence="1" id="KW-1133">Transmembrane helix</keyword>
<sequence>MLETFLALLIAHLLADFVFQTNAMVREKRRLDVFASHIAVVGAASLFALGGDWQPALGITVAHAIIDTLKTYALPARQGARLWAFLTDQIAHLATIFWVALLWPLSFVHGIWGFATPYMAGPAILIAGFLIATFMGGPIVGGLMRGFPQSFAIQGLKNAGRMIGLLERIFVFFLILFDSPIGIGFLLTAKSVLRFDTTRKGQRASEYVIIGTLASFGWAMGVAFLTKEALALLPP</sequence>
<feature type="transmembrane region" description="Helical" evidence="1">
    <location>
        <begin position="124"/>
        <end position="144"/>
    </location>
</feature>
<evidence type="ECO:0000313" key="3">
    <source>
        <dbReference type="Proteomes" id="UP000050471"/>
    </source>
</evidence>
<dbReference type="EMBL" id="LKBA01000006">
    <property type="protein sequence ID" value="KPN63116.1"/>
    <property type="molecule type" value="Genomic_DNA"/>
</dbReference>
<evidence type="ECO:0000313" key="2">
    <source>
        <dbReference type="EMBL" id="KPN63116.1"/>
    </source>
</evidence>
<dbReference type="Proteomes" id="UP000050471">
    <property type="component" value="Unassembled WGS sequence"/>
</dbReference>
<gene>
    <name evidence="2" type="ORF">AKJ29_10430</name>
</gene>
<dbReference type="AlphaFoldDB" id="A0A0P7IWS6"/>
<keyword evidence="1" id="KW-0472">Membrane</keyword>
<accession>A0A0P7IWS6</accession>
<dbReference type="Pfam" id="PF11750">
    <property type="entry name" value="DUF3307"/>
    <property type="match status" value="1"/>
</dbReference>